<dbReference type="AlphaFoldDB" id="A0A2P2PPQ2"/>
<reference evidence="1" key="1">
    <citation type="submission" date="2018-02" db="EMBL/GenBank/DDBJ databases">
        <title>Rhizophora mucronata_Transcriptome.</title>
        <authorList>
            <person name="Meera S.P."/>
            <person name="Sreeshan A."/>
            <person name="Augustine A."/>
        </authorList>
    </citation>
    <scope>NUCLEOTIDE SEQUENCE</scope>
    <source>
        <tissue evidence="1">Leaf</tissue>
    </source>
</reference>
<proteinExistence type="predicted"/>
<evidence type="ECO:0000313" key="1">
    <source>
        <dbReference type="EMBL" id="MBX56671.1"/>
    </source>
</evidence>
<organism evidence="1">
    <name type="scientific">Rhizophora mucronata</name>
    <name type="common">Asiatic mangrove</name>
    <dbReference type="NCBI Taxonomy" id="61149"/>
    <lineage>
        <taxon>Eukaryota</taxon>
        <taxon>Viridiplantae</taxon>
        <taxon>Streptophyta</taxon>
        <taxon>Embryophyta</taxon>
        <taxon>Tracheophyta</taxon>
        <taxon>Spermatophyta</taxon>
        <taxon>Magnoliopsida</taxon>
        <taxon>eudicotyledons</taxon>
        <taxon>Gunneridae</taxon>
        <taxon>Pentapetalae</taxon>
        <taxon>rosids</taxon>
        <taxon>fabids</taxon>
        <taxon>Malpighiales</taxon>
        <taxon>Rhizophoraceae</taxon>
        <taxon>Rhizophora</taxon>
    </lineage>
</organism>
<protein>
    <submittedName>
        <fullName evidence="1">Uncharacterized protein</fullName>
    </submittedName>
</protein>
<accession>A0A2P2PPQ2</accession>
<sequence>MLKKLRLDLQWLLILNQLKMVNSLFLQMDFSEKPLSLMLFLAPKQSKLMFSKIQLH</sequence>
<dbReference type="EMBL" id="GGEC01076187">
    <property type="protein sequence ID" value="MBX56671.1"/>
    <property type="molecule type" value="Transcribed_RNA"/>
</dbReference>
<name>A0A2P2PPQ2_RHIMU</name>